<gene>
    <name evidence="2" type="ORF">CEY00_Acc16543</name>
</gene>
<feature type="compositionally biased region" description="Acidic residues" evidence="1">
    <location>
        <begin position="83"/>
        <end position="98"/>
    </location>
</feature>
<comment type="caution">
    <text evidence="2">The sequence shown here is derived from an EMBL/GenBank/DDBJ whole genome shotgun (WGS) entry which is preliminary data.</text>
</comment>
<protein>
    <submittedName>
        <fullName evidence="2">Uncharacterized protein</fullName>
    </submittedName>
</protein>
<dbReference type="Pfam" id="PF06910">
    <property type="entry name" value="MEA1"/>
    <property type="match status" value="1"/>
</dbReference>
<organism evidence="2 3">
    <name type="scientific">Actinidia chinensis var. chinensis</name>
    <name type="common">Chinese soft-hair kiwi</name>
    <dbReference type="NCBI Taxonomy" id="1590841"/>
    <lineage>
        <taxon>Eukaryota</taxon>
        <taxon>Viridiplantae</taxon>
        <taxon>Streptophyta</taxon>
        <taxon>Embryophyta</taxon>
        <taxon>Tracheophyta</taxon>
        <taxon>Spermatophyta</taxon>
        <taxon>Magnoliopsida</taxon>
        <taxon>eudicotyledons</taxon>
        <taxon>Gunneridae</taxon>
        <taxon>Pentapetalae</taxon>
        <taxon>asterids</taxon>
        <taxon>Ericales</taxon>
        <taxon>Actinidiaceae</taxon>
        <taxon>Actinidia</taxon>
    </lineage>
</organism>
<keyword evidence="3" id="KW-1185">Reference proteome</keyword>
<evidence type="ECO:0000313" key="2">
    <source>
        <dbReference type="EMBL" id="PSS09520.1"/>
    </source>
</evidence>
<dbReference type="STRING" id="1590841.A0A2R6QJD0"/>
<evidence type="ECO:0000313" key="3">
    <source>
        <dbReference type="Proteomes" id="UP000241394"/>
    </source>
</evidence>
<dbReference type="PANTHER" id="PTHR37175">
    <property type="entry name" value="BNAA08G28800D PROTEIN"/>
    <property type="match status" value="1"/>
</dbReference>
<dbReference type="Proteomes" id="UP000241394">
    <property type="component" value="Chromosome LG15"/>
</dbReference>
<dbReference type="OrthoDB" id="1933769at2759"/>
<dbReference type="InParanoid" id="A0A2R6QJD0"/>
<proteinExistence type="predicted"/>
<feature type="compositionally biased region" description="Acidic residues" evidence="1">
    <location>
        <begin position="41"/>
        <end position="52"/>
    </location>
</feature>
<dbReference type="EMBL" id="NKQK01000015">
    <property type="protein sequence ID" value="PSS09520.1"/>
    <property type="molecule type" value="Genomic_DNA"/>
</dbReference>
<feature type="compositionally biased region" description="Low complexity" evidence="1">
    <location>
        <begin position="17"/>
        <end position="28"/>
    </location>
</feature>
<evidence type="ECO:0000256" key="1">
    <source>
        <dbReference type="SAM" id="MobiDB-lite"/>
    </source>
</evidence>
<reference evidence="2 3" key="1">
    <citation type="submission" date="2017-07" db="EMBL/GenBank/DDBJ databases">
        <title>An improved, manually edited Actinidia chinensis var. chinensis (kiwifruit) genome highlights the challenges associated with draft genomes and gene prediction in plants.</title>
        <authorList>
            <person name="Pilkington S."/>
            <person name="Crowhurst R."/>
            <person name="Hilario E."/>
            <person name="Nardozza S."/>
            <person name="Fraser L."/>
            <person name="Peng Y."/>
            <person name="Gunaseelan K."/>
            <person name="Simpson R."/>
            <person name="Tahir J."/>
            <person name="Deroles S."/>
            <person name="Templeton K."/>
            <person name="Luo Z."/>
            <person name="Davy M."/>
            <person name="Cheng C."/>
            <person name="Mcneilage M."/>
            <person name="Scaglione D."/>
            <person name="Liu Y."/>
            <person name="Zhang Q."/>
            <person name="Datson P."/>
            <person name="De Silva N."/>
            <person name="Gardiner S."/>
            <person name="Bassett H."/>
            <person name="Chagne D."/>
            <person name="Mccallum J."/>
            <person name="Dzierzon H."/>
            <person name="Deng C."/>
            <person name="Wang Y.-Y."/>
            <person name="Barron N."/>
            <person name="Manako K."/>
            <person name="Bowen J."/>
            <person name="Foster T."/>
            <person name="Erridge Z."/>
            <person name="Tiffin H."/>
            <person name="Waite C."/>
            <person name="Davies K."/>
            <person name="Grierson E."/>
            <person name="Laing W."/>
            <person name="Kirk R."/>
            <person name="Chen X."/>
            <person name="Wood M."/>
            <person name="Montefiori M."/>
            <person name="Brummell D."/>
            <person name="Schwinn K."/>
            <person name="Catanach A."/>
            <person name="Fullerton C."/>
            <person name="Li D."/>
            <person name="Meiyalaghan S."/>
            <person name="Nieuwenhuizen N."/>
            <person name="Read N."/>
            <person name="Prakash R."/>
            <person name="Hunter D."/>
            <person name="Zhang H."/>
            <person name="Mckenzie M."/>
            <person name="Knabel M."/>
            <person name="Harris A."/>
            <person name="Allan A."/>
            <person name="Chen A."/>
            <person name="Janssen B."/>
            <person name="Plunkett B."/>
            <person name="Dwamena C."/>
            <person name="Voogd C."/>
            <person name="Leif D."/>
            <person name="Lafferty D."/>
            <person name="Souleyre E."/>
            <person name="Varkonyi-Gasic E."/>
            <person name="Gambi F."/>
            <person name="Hanley J."/>
            <person name="Yao J.-L."/>
            <person name="Cheung J."/>
            <person name="David K."/>
            <person name="Warren B."/>
            <person name="Marsh K."/>
            <person name="Snowden K."/>
            <person name="Lin-Wang K."/>
            <person name="Brian L."/>
            <person name="Martinez-Sanchez M."/>
            <person name="Wang M."/>
            <person name="Ileperuma N."/>
            <person name="Macnee N."/>
            <person name="Campin R."/>
            <person name="Mcatee P."/>
            <person name="Drummond R."/>
            <person name="Espley R."/>
            <person name="Ireland H."/>
            <person name="Wu R."/>
            <person name="Atkinson R."/>
            <person name="Karunairetnam S."/>
            <person name="Bulley S."/>
            <person name="Chunkath S."/>
            <person name="Hanley Z."/>
            <person name="Storey R."/>
            <person name="Thrimawithana A."/>
            <person name="Thomson S."/>
            <person name="David C."/>
            <person name="Testolin R."/>
        </authorList>
    </citation>
    <scope>NUCLEOTIDE SEQUENCE [LARGE SCALE GENOMIC DNA]</scope>
    <source>
        <strain evidence="3">cv. Red5</strain>
        <tissue evidence="2">Young leaf</tissue>
    </source>
</reference>
<dbReference type="AlphaFoldDB" id="A0A2R6QJD0"/>
<reference evidence="3" key="2">
    <citation type="journal article" date="2018" name="BMC Genomics">
        <title>A manually annotated Actinidia chinensis var. chinensis (kiwifruit) genome highlights the challenges associated with draft genomes and gene prediction in plants.</title>
        <authorList>
            <person name="Pilkington S.M."/>
            <person name="Crowhurst R."/>
            <person name="Hilario E."/>
            <person name="Nardozza S."/>
            <person name="Fraser L."/>
            <person name="Peng Y."/>
            <person name="Gunaseelan K."/>
            <person name="Simpson R."/>
            <person name="Tahir J."/>
            <person name="Deroles S.C."/>
            <person name="Templeton K."/>
            <person name="Luo Z."/>
            <person name="Davy M."/>
            <person name="Cheng C."/>
            <person name="McNeilage M."/>
            <person name="Scaglione D."/>
            <person name="Liu Y."/>
            <person name="Zhang Q."/>
            <person name="Datson P."/>
            <person name="De Silva N."/>
            <person name="Gardiner S.E."/>
            <person name="Bassett H."/>
            <person name="Chagne D."/>
            <person name="McCallum J."/>
            <person name="Dzierzon H."/>
            <person name="Deng C."/>
            <person name="Wang Y.Y."/>
            <person name="Barron L."/>
            <person name="Manako K."/>
            <person name="Bowen J."/>
            <person name="Foster T.M."/>
            <person name="Erridge Z.A."/>
            <person name="Tiffin H."/>
            <person name="Waite C.N."/>
            <person name="Davies K.M."/>
            <person name="Grierson E.P."/>
            <person name="Laing W.A."/>
            <person name="Kirk R."/>
            <person name="Chen X."/>
            <person name="Wood M."/>
            <person name="Montefiori M."/>
            <person name="Brummell D.A."/>
            <person name="Schwinn K.E."/>
            <person name="Catanach A."/>
            <person name="Fullerton C."/>
            <person name="Li D."/>
            <person name="Meiyalaghan S."/>
            <person name="Nieuwenhuizen N."/>
            <person name="Read N."/>
            <person name="Prakash R."/>
            <person name="Hunter D."/>
            <person name="Zhang H."/>
            <person name="McKenzie M."/>
            <person name="Knabel M."/>
            <person name="Harris A."/>
            <person name="Allan A.C."/>
            <person name="Gleave A."/>
            <person name="Chen A."/>
            <person name="Janssen B.J."/>
            <person name="Plunkett B."/>
            <person name="Ampomah-Dwamena C."/>
            <person name="Voogd C."/>
            <person name="Leif D."/>
            <person name="Lafferty D."/>
            <person name="Souleyre E.J.F."/>
            <person name="Varkonyi-Gasic E."/>
            <person name="Gambi F."/>
            <person name="Hanley J."/>
            <person name="Yao J.L."/>
            <person name="Cheung J."/>
            <person name="David K.M."/>
            <person name="Warren B."/>
            <person name="Marsh K."/>
            <person name="Snowden K.C."/>
            <person name="Lin-Wang K."/>
            <person name="Brian L."/>
            <person name="Martinez-Sanchez M."/>
            <person name="Wang M."/>
            <person name="Ileperuma N."/>
            <person name="Macnee N."/>
            <person name="Campin R."/>
            <person name="McAtee P."/>
            <person name="Drummond R.S.M."/>
            <person name="Espley R.V."/>
            <person name="Ireland H.S."/>
            <person name="Wu R."/>
            <person name="Atkinson R.G."/>
            <person name="Karunairetnam S."/>
            <person name="Bulley S."/>
            <person name="Chunkath S."/>
            <person name="Hanley Z."/>
            <person name="Storey R."/>
            <person name="Thrimawithana A.H."/>
            <person name="Thomson S."/>
            <person name="David C."/>
            <person name="Testolin R."/>
            <person name="Huang H."/>
            <person name="Hellens R.P."/>
            <person name="Schaffer R.J."/>
        </authorList>
    </citation>
    <scope>NUCLEOTIDE SEQUENCE [LARGE SCALE GENOMIC DNA]</scope>
    <source>
        <strain evidence="3">cv. Red5</strain>
    </source>
</reference>
<dbReference type="OMA" id="PEDQWID"/>
<accession>A0A2R6QJD0</accession>
<dbReference type="PANTHER" id="PTHR37175:SF1">
    <property type="entry name" value="CONSTANS-LIKE PROTEIN-RELATED"/>
    <property type="match status" value="1"/>
</dbReference>
<sequence length="173" mass="19318">MSVVPNPANDFIEANAGGSDSDTNSDGSPEYYQPITAAASGDDEEDVSDQENSDQFSDADSSFHRLPNGYAHGVENGMSSLDLSDDEEREINGEEEDEVRVREAADSAIRRAFREDERRRNAPLEPETATRVMEVMRGVSFSGLAPDWADRVPEDQWIDQLRRLRRTPTTIHD</sequence>
<dbReference type="Gramene" id="PSS09520">
    <property type="protein sequence ID" value="PSS09520"/>
    <property type="gene ID" value="CEY00_Acc16543"/>
</dbReference>
<feature type="region of interest" description="Disordered" evidence="1">
    <location>
        <begin position="1"/>
        <end position="102"/>
    </location>
</feature>
<name>A0A2R6QJD0_ACTCC</name>
<dbReference type="FunCoup" id="A0A2R6QJD0">
    <property type="interactions" value="520"/>
</dbReference>